<dbReference type="SUPFAM" id="SSF55811">
    <property type="entry name" value="Nudix"/>
    <property type="match status" value="1"/>
</dbReference>
<feature type="domain" description="Nudix hydrolase" evidence="1">
    <location>
        <begin position="1"/>
        <end position="133"/>
    </location>
</feature>
<sequence length="148" mass="17724">MRLVDVYPYRMQASEVEFLILKRSSHKIYAGQWRMIGGKIEDNEQAWEAGLRELKEETTLSPLLYWVIPSINHFYNHRNNEIELIPAFAAELQPESEIKLNEEHSEYKWIDSWDVDDYLPWPEQKRLLKLAHEIISNQKILEDWIISI</sequence>
<organism evidence="2 3">
    <name type="scientific">Halalkalibaculum roseum</name>
    <dbReference type="NCBI Taxonomy" id="2709311"/>
    <lineage>
        <taxon>Bacteria</taxon>
        <taxon>Pseudomonadati</taxon>
        <taxon>Balneolota</taxon>
        <taxon>Balneolia</taxon>
        <taxon>Balneolales</taxon>
        <taxon>Balneolaceae</taxon>
        <taxon>Halalkalibaculum</taxon>
    </lineage>
</organism>
<dbReference type="Proteomes" id="UP000473278">
    <property type="component" value="Unassembled WGS sequence"/>
</dbReference>
<dbReference type="Gene3D" id="3.90.79.10">
    <property type="entry name" value="Nucleoside Triphosphate Pyrophosphohydrolase"/>
    <property type="match status" value="1"/>
</dbReference>
<reference evidence="2 3" key="1">
    <citation type="submission" date="2020-02" db="EMBL/GenBank/DDBJ databases">
        <title>Balneolaceae bacterium YR4-1, complete genome.</title>
        <authorList>
            <person name="Li Y."/>
            <person name="Wu S."/>
        </authorList>
    </citation>
    <scope>NUCLEOTIDE SEQUENCE [LARGE SCALE GENOMIC DNA]</scope>
    <source>
        <strain evidence="2 3">YR4-1</strain>
    </source>
</reference>
<dbReference type="PANTHER" id="PTHR43736">
    <property type="entry name" value="ADP-RIBOSE PYROPHOSPHATASE"/>
    <property type="match status" value="1"/>
</dbReference>
<dbReference type="Pfam" id="PF00293">
    <property type="entry name" value="NUDIX"/>
    <property type="match status" value="1"/>
</dbReference>
<dbReference type="PANTHER" id="PTHR43736:SF1">
    <property type="entry name" value="DIHYDRONEOPTERIN TRIPHOSPHATE DIPHOSPHATASE"/>
    <property type="match status" value="1"/>
</dbReference>
<evidence type="ECO:0000313" key="2">
    <source>
        <dbReference type="EMBL" id="NGP76443.1"/>
    </source>
</evidence>
<dbReference type="PROSITE" id="PS51462">
    <property type="entry name" value="NUDIX"/>
    <property type="match status" value="1"/>
</dbReference>
<dbReference type="InterPro" id="IPR015797">
    <property type="entry name" value="NUDIX_hydrolase-like_dom_sf"/>
</dbReference>
<gene>
    <name evidence="2" type="ORF">G3570_07355</name>
</gene>
<comment type="caution">
    <text evidence="2">The sequence shown here is derived from an EMBL/GenBank/DDBJ whole genome shotgun (WGS) entry which is preliminary data.</text>
</comment>
<dbReference type="RefSeq" id="WP_165140797.1">
    <property type="nucleotide sequence ID" value="NZ_JAALLT010000002.1"/>
</dbReference>
<keyword evidence="3" id="KW-1185">Reference proteome</keyword>
<proteinExistence type="predicted"/>
<dbReference type="AlphaFoldDB" id="A0A6M1T851"/>
<accession>A0A6M1T851</accession>
<dbReference type="InterPro" id="IPR000086">
    <property type="entry name" value="NUDIX_hydrolase_dom"/>
</dbReference>
<evidence type="ECO:0000313" key="3">
    <source>
        <dbReference type="Proteomes" id="UP000473278"/>
    </source>
</evidence>
<name>A0A6M1T851_9BACT</name>
<protein>
    <submittedName>
        <fullName evidence="2">NUDIX pyrophosphatase</fullName>
    </submittedName>
</protein>
<dbReference type="EMBL" id="JAALLT010000002">
    <property type="protein sequence ID" value="NGP76443.1"/>
    <property type="molecule type" value="Genomic_DNA"/>
</dbReference>
<evidence type="ECO:0000259" key="1">
    <source>
        <dbReference type="PROSITE" id="PS51462"/>
    </source>
</evidence>